<protein>
    <submittedName>
        <fullName evidence="5">MarR family transcriptional regulator</fullName>
    </submittedName>
</protein>
<sequence>MLHQAFNEVYTKFKLHFYQEIFRRFQDREASLTTVETFCMESIMALGRPTVNEFATFMCISPPNAAYKVNSLVKKGYIRKVQSPSDRREFHLEVTQKYIDYYNISSNYMSEVMDRIMARFSPEDCGKLEEILTVVSRELMPEVPLPERTEE</sequence>
<dbReference type="EMBL" id="JACOQI010000025">
    <property type="protein sequence ID" value="MBC5771931.1"/>
    <property type="molecule type" value="Genomic_DNA"/>
</dbReference>
<evidence type="ECO:0000313" key="5">
    <source>
        <dbReference type="EMBL" id="MBC5771931.1"/>
    </source>
</evidence>
<reference evidence="5" key="1">
    <citation type="submission" date="2020-08" db="EMBL/GenBank/DDBJ databases">
        <title>Genome public.</title>
        <authorList>
            <person name="Liu C."/>
            <person name="Sun Q."/>
        </authorList>
    </citation>
    <scope>NUCLEOTIDE SEQUENCE</scope>
    <source>
        <strain evidence="5">BX15</strain>
    </source>
</reference>
<accession>A0A923ML60</accession>
<evidence type="ECO:0000313" key="6">
    <source>
        <dbReference type="Proteomes" id="UP000620327"/>
    </source>
</evidence>
<dbReference type="Gene3D" id="1.10.10.10">
    <property type="entry name" value="Winged helix-like DNA-binding domain superfamily/Winged helix DNA-binding domain"/>
    <property type="match status" value="1"/>
</dbReference>
<evidence type="ECO:0000256" key="1">
    <source>
        <dbReference type="ARBA" id="ARBA00023015"/>
    </source>
</evidence>
<name>A0A923ML60_9FIRM</name>
<keyword evidence="3" id="KW-0804">Transcription</keyword>
<evidence type="ECO:0000256" key="3">
    <source>
        <dbReference type="ARBA" id="ARBA00023163"/>
    </source>
</evidence>
<dbReference type="InterPro" id="IPR036388">
    <property type="entry name" value="WH-like_DNA-bd_sf"/>
</dbReference>
<gene>
    <name evidence="5" type="ORF">H8Z83_16695</name>
</gene>
<keyword evidence="6" id="KW-1185">Reference proteome</keyword>
<dbReference type="Proteomes" id="UP000620327">
    <property type="component" value="Unassembled WGS sequence"/>
</dbReference>
<dbReference type="InterPro" id="IPR036390">
    <property type="entry name" value="WH_DNA-bd_sf"/>
</dbReference>
<dbReference type="AlphaFoldDB" id="A0A923ML60"/>
<dbReference type="GO" id="GO:0003700">
    <property type="term" value="F:DNA-binding transcription factor activity"/>
    <property type="evidence" value="ECO:0007669"/>
    <property type="project" value="InterPro"/>
</dbReference>
<comment type="caution">
    <text evidence="5">The sequence shown here is derived from an EMBL/GenBank/DDBJ whole genome shotgun (WGS) entry which is preliminary data.</text>
</comment>
<dbReference type="SUPFAM" id="SSF46785">
    <property type="entry name" value="Winged helix' DNA-binding domain"/>
    <property type="match status" value="1"/>
</dbReference>
<proteinExistence type="predicted"/>
<organism evidence="5 6">
    <name type="scientific">Dysosmobacter segnis</name>
    <dbReference type="NCBI Taxonomy" id="2763042"/>
    <lineage>
        <taxon>Bacteria</taxon>
        <taxon>Bacillati</taxon>
        <taxon>Bacillota</taxon>
        <taxon>Clostridia</taxon>
        <taxon>Eubacteriales</taxon>
        <taxon>Oscillospiraceae</taxon>
        <taxon>Dysosmobacter</taxon>
    </lineage>
</organism>
<dbReference type="PANTHER" id="PTHR42756:SF1">
    <property type="entry name" value="TRANSCRIPTIONAL REPRESSOR OF EMRAB OPERON"/>
    <property type="match status" value="1"/>
</dbReference>
<dbReference type="PROSITE" id="PS50995">
    <property type="entry name" value="HTH_MARR_2"/>
    <property type="match status" value="1"/>
</dbReference>
<evidence type="ECO:0000259" key="4">
    <source>
        <dbReference type="PROSITE" id="PS50995"/>
    </source>
</evidence>
<feature type="domain" description="HTH marR-type" evidence="4">
    <location>
        <begin position="1"/>
        <end position="140"/>
    </location>
</feature>
<keyword evidence="1" id="KW-0805">Transcription regulation</keyword>
<keyword evidence="2" id="KW-0238">DNA-binding</keyword>
<dbReference type="RefSeq" id="WP_187016100.1">
    <property type="nucleotide sequence ID" value="NZ_JACOQI010000025.1"/>
</dbReference>
<dbReference type="PANTHER" id="PTHR42756">
    <property type="entry name" value="TRANSCRIPTIONAL REGULATOR, MARR"/>
    <property type="match status" value="1"/>
</dbReference>
<dbReference type="GO" id="GO:0003677">
    <property type="term" value="F:DNA binding"/>
    <property type="evidence" value="ECO:0007669"/>
    <property type="project" value="UniProtKB-KW"/>
</dbReference>
<dbReference type="SMART" id="SM00347">
    <property type="entry name" value="HTH_MARR"/>
    <property type="match status" value="1"/>
</dbReference>
<evidence type="ECO:0000256" key="2">
    <source>
        <dbReference type="ARBA" id="ARBA00023125"/>
    </source>
</evidence>
<dbReference type="Pfam" id="PF01047">
    <property type="entry name" value="MarR"/>
    <property type="match status" value="1"/>
</dbReference>
<dbReference type="InterPro" id="IPR000835">
    <property type="entry name" value="HTH_MarR-typ"/>
</dbReference>